<dbReference type="AlphaFoldDB" id="A0A1I5N1T4"/>
<organism evidence="2 3">
    <name type="scientific">Qipengyuania nanhaisediminis</name>
    <dbReference type="NCBI Taxonomy" id="604088"/>
    <lineage>
        <taxon>Bacteria</taxon>
        <taxon>Pseudomonadati</taxon>
        <taxon>Pseudomonadota</taxon>
        <taxon>Alphaproteobacteria</taxon>
        <taxon>Sphingomonadales</taxon>
        <taxon>Erythrobacteraceae</taxon>
        <taxon>Qipengyuania</taxon>
    </lineage>
</organism>
<dbReference type="EMBL" id="FOWZ01000002">
    <property type="protein sequence ID" value="SFP15231.1"/>
    <property type="molecule type" value="Genomic_DNA"/>
</dbReference>
<dbReference type="Proteomes" id="UP000199331">
    <property type="component" value="Unassembled WGS sequence"/>
</dbReference>
<sequence length="132" mass="14438">MGLFRRNQAVAPQERRTTARYAVDCPATLKMLGGDRVGRLSDLSDAGARLETNNPPSEGVSGLLSWNGHEHFGKIVWANDKSCGIIFERPIPMHIVEETVEQVEVQTGPVANFGKIPLGQKRSRRASLVSEG</sequence>
<proteinExistence type="predicted"/>
<dbReference type="RefSeq" id="WP_177201843.1">
    <property type="nucleotide sequence ID" value="NZ_FOWZ01000002.1"/>
</dbReference>
<reference evidence="3" key="1">
    <citation type="submission" date="2016-10" db="EMBL/GenBank/DDBJ databases">
        <authorList>
            <person name="Varghese N."/>
            <person name="Submissions S."/>
        </authorList>
    </citation>
    <scope>NUCLEOTIDE SEQUENCE [LARGE SCALE GENOMIC DNA]</scope>
    <source>
        <strain evidence="3">CGMCC 1.7715</strain>
    </source>
</reference>
<accession>A0A1I5N1T4</accession>
<dbReference type="GO" id="GO:0035438">
    <property type="term" value="F:cyclic-di-GMP binding"/>
    <property type="evidence" value="ECO:0007669"/>
    <property type="project" value="InterPro"/>
</dbReference>
<evidence type="ECO:0000313" key="2">
    <source>
        <dbReference type="EMBL" id="SFP15231.1"/>
    </source>
</evidence>
<dbReference type="InterPro" id="IPR009875">
    <property type="entry name" value="PilZ_domain"/>
</dbReference>
<evidence type="ECO:0000259" key="1">
    <source>
        <dbReference type="Pfam" id="PF07238"/>
    </source>
</evidence>
<feature type="domain" description="PilZ" evidence="1">
    <location>
        <begin position="14"/>
        <end position="95"/>
    </location>
</feature>
<name>A0A1I5N1T4_9SPHN</name>
<keyword evidence="3" id="KW-1185">Reference proteome</keyword>
<gene>
    <name evidence="2" type="ORF">SAMN04488060_1698</name>
</gene>
<evidence type="ECO:0000313" key="3">
    <source>
        <dbReference type="Proteomes" id="UP000199331"/>
    </source>
</evidence>
<dbReference type="STRING" id="604088.SAMN04488060_1698"/>
<dbReference type="SUPFAM" id="SSF141371">
    <property type="entry name" value="PilZ domain-like"/>
    <property type="match status" value="1"/>
</dbReference>
<protein>
    <submittedName>
        <fullName evidence="2">PilZ domain-containing protein</fullName>
    </submittedName>
</protein>
<dbReference type="Pfam" id="PF07238">
    <property type="entry name" value="PilZ"/>
    <property type="match status" value="1"/>
</dbReference>